<organism evidence="1">
    <name type="scientific">hydrothermal vent metagenome</name>
    <dbReference type="NCBI Taxonomy" id="652676"/>
    <lineage>
        <taxon>unclassified sequences</taxon>
        <taxon>metagenomes</taxon>
        <taxon>ecological metagenomes</taxon>
    </lineage>
</organism>
<evidence type="ECO:0000313" key="1">
    <source>
        <dbReference type="EMBL" id="VAW37088.1"/>
    </source>
</evidence>
<name>A0A3B0V0W7_9ZZZZ</name>
<sequence>FSVEAVPPAQIKKALTGLPTGPLSGMAQKALDHYNKAQDYLKKADWAKYGQELDKIKDILQRMTQKKQAGGR</sequence>
<dbReference type="AlphaFoldDB" id="A0A3B0V0W7"/>
<proteinExistence type="predicted"/>
<gene>
    <name evidence="1" type="ORF">MNBD_DELTA04-1310</name>
</gene>
<reference evidence="1" key="1">
    <citation type="submission" date="2018-06" db="EMBL/GenBank/DDBJ databases">
        <authorList>
            <person name="Zhirakovskaya E."/>
        </authorList>
    </citation>
    <scope>NUCLEOTIDE SEQUENCE</scope>
</reference>
<protein>
    <submittedName>
        <fullName evidence="1">Uncharacterized protein</fullName>
    </submittedName>
</protein>
<accession>A0A3B0V0W7</accession>
<feature type="non-terminal residue" evidence="1">
    <location>
        <position position="1"/>
    </location>
</feature>
<dbReference type="EMBL" id="UOEY01000036">
    <property type="protein sequence ID" value="VAW37088.1"/>
    <property type="molecule type" value="Genomic_DNA"/>
</dbReference>